<accession>A0AAV7U2P7</accession>
<dbReference type="AlphaFoldDB" id="A0AAV7U2P7"/>
<dbReference type="EMBL" id="JANPWB010000006">
    <property type="protein sequence ID" value="KAJ1183043.1"/>
    <property type="molecule type" value="Genomic_DNA"/>
</dbReference>
<keyword evidence="3" id="KW-1185">Reference proteome</keyword>
<feature type="compositionally biased region" description="Basic and acidic residues" evidence="1">
    <location>
        <begin position="130"/>
        <end position="142"/>
    </location>
</feature>
<comment type="caution">
    <text evidence="2">The sequence shown here is derived from an EMBL/GenBank/DDBJ whole genome shotgun (WGS) entry which is preliminary data.</text>
</comment>
<sequence>MLACRCHSHSVRCCIVTCLCGTPPSQLKEREILLISSSFRGSVAILVRAADAGCRNHLSTSRHGHSRISPASTNDVGMLTTSSNKEARLLPVPADGSSNPPTSKYPAARRGVKLPFRLLPPFCKPCRLSVTEHDGSSRDPPKAKSHLSLILR</sequence>
<organism evidence="2 3">
    <name type="scientific">Pleurodeles waltl</name>
    <name type="common">Iberian ribbed newt</name>
    <dbReference type="NCBI Taxonomy" id="8319"/>
    <lineage>
        <taxon>Eukaryota</taxon>
        <taxon>Metazoa</taxon>
        <taxon>Chordata</taxon>
        <taxon>Craniata</taxon>
        <taxon>Vertebrata</taxon>
        <taxon>Euteleostomi</taxon>
        <taxon>Amphibia</taxon>
        <taxon>Batrachia</taxon>
        <taxon>Caudata</taxon>
        <taxon>Salamandroidea</taxon>
        <taxon>Salamandridae</taxon>
        <taxon>Pleurodelinae</taxon>
        <taxon>Pleurodeles</taxon>
    </lineage>
</organism>
<name>A0AAV7U2P7_PLEWA</name>
<feature type="region of interest" description="Disordered" evidence="1">
    <location>
        <begin position="130"/>
        <end position="152"/>
    </location>
</feature>
<proteinExistence type="predicted"/>
<feature type="compositionally biased region" description="Polar residues" evidence="1">
    <location>
        <begin position="69"/>
        <end position="84"/>
    </location>
</feature>
<evidence type="ECO:0000313" key="3">
    <source>
        <dbReference type="Proteomes" id="UP001066276"/>
    </source>
</evidence>
<dbReference type="Proteomes" id="UP001066276">
    <property type="component" value="Chromosome 3_2"/>
</dbReference>
<evidence type="ECO:0000256" key="1">
    <source>
        <dbReference type="SAM" id="MobiDB-lite"/>
    </source>
</evidence>
<protein>
    <submittedName>
        <fullName evidence="2">Uncharacterized protein</fullName>
    </submittedName>
</protein>
<evidence type="ECO:0000313" key="2">
    <source>
        <dbReference type="EMBL" id="KAJ1183043.1"/>
    </source>
</evidence>
<reference evidence="2" key="1">
    <citation type="journal article" date="2022" name="bioRxiv">
        <title>Sequencing and chromosome-scale assembly of the giantPleurodeles waltlgenome.</title>
        <authorList>
            <person name="Brown T."/>
            <person name="Elewa A."/>
            <person name="Iarovenko S."/>
            <person name="Subramanian E."/>
            <person name="Araus A.J."/>
            <person name="Petzold A."/>
            <person name="Susuki M."/>
            <person name="Suzuki K.-i.T."/>
            <person name="Hayashi T."/>
            <person name="Toyoda A."/>
            <person name="Oliveira C."/>
            <person name="Osipova E."/>
            <person name="Leigh N.D."/>
            <person name="Simon A."/>
            <person name="Yun M.H."/>
        </authorList>
    </citation>
    <scope>NUCLEOTIDE SEQUENCE</scope>
    <source>
        <strain evidence="2">20211129_DDA</strain>
        <tissue evidence="2">Liver</tissue>
    </source>
</reference>
<gene>
    <name evidence="2" type="ORF">NDU88_008216</name>
</gene>
<feature type="region of interest" description="Disordered" evidence="1">
    <location>
        <begin position="58"/>
        <end position="107"/>
    </location>
</feature>